<dbReference type="Gene3D" id="2.170.130.10">
    <property type="entry name" value="TonB-dependent receptor, plug domain"/>
    <property type="match status" value="1"/>
</dbReference>
<dbReference type="PROSITE" id="PS52016">
    <property type="entry name" value="TONB_DEPENDENT_REC_3"/>
    <property type="match status" value="1"/>
</dbReference>
<name>A0A3D4VD54_9BACT</name>
<dbReference type="SUPFAM" id="SSF49464">
    <property type="entry name" value="Carboxypeptidase regulatory domain-like"/>
    <property type="match status" value="1"/>
</dbReference>
<keyword evidence="6 8" id="KW-0472">Membrane</keyword>
<dbReference type="GO" id="GO:0015344">
    <property type="term" value="F:siderophore uptake transmembrane transporter activity"/>
    <property type="evidence" value="ECO:0007669"/>
    <property type="project" value="TreeGrafter"/>
</dbReference>
<keyword evidence="7 8" id="KW-0998">Cell outer membrane</keyword>
<evidence type="ECO:0000313" key="10">
    <source>
        <dbReference type="EMBL" id="HCT58568.1"/>
    </source>
</evidence>
<comment type="similarity">
    <text evidence="8">Belongs to the TonB-dependent receptor family.</text>
</comment>
<dbReference type="Gene3D" id="2.40.170.20">
    <property type="entry name" value="TonB-dependent receptor, beta-barrel domain"/>
    <property type="match status" value="1"/>
</dbReference>
<dbReference type="PANTHER" id="PTHR30069:SF29">
    <property type="entry name" value="HEMOGLOBIN AND HEMOGLOBIN-HAPTOGLOBIN-BINDING PROTEIN 1-RELATED"/>
    <property type="match status" value="1"/>
</dbReference>
<protein>
    <recommendedName>
        <fullName evidence="9">TonB-dependent receptor plug domain-containing protein</fullName>
    </recommendedName>
</protein>
<feature type="domain" description="TonB-dependent receptor plug" evidence="9">
    <location>
        <begin position="154"/>
        <end position="256"/>
    </location>
</feature>
<dbReference type="GO" id="GO:0044718">
    <property type="term" value="P:siderophore transmembrane transport"/>
    <property type="evidence" value="ECO:0007669"/>
    <property type="project" value="TreeGrafter"/>
</dbReference>
<dbReference type="SUPFAM" id="SSF56935">
    <property type="entry name" value="Porins"/>
    <property type="match status" value="1"/>
</dbReference>
<dbReference type="Pfam" id="PF13620">
    <property type="entry name" value="CarboxypepD_reg"/>
    <property type="match status" value="1"/>
</dbReference>
<organism evidence="10 11">
    <name type="scientific">Gemmatimonas aurantiaca</name>
    <dbReference type="NCBI Taxonomy" id="173480"/>
    <lineage>
        <taxon>Bacteria</taxon>
        <taxon>Pseudomonadati</taxon>
        <taxon>Gemmatimonadota</taxon>
        <taxon>Gemmatimonadia</taxon>
        <taxon>Gemmatimonadales</taxon>
        <taxon>Gemmatimonadaceae</taxon>
        <taxon>Gemmatimonas</taxon>
    </lineage>
</organism>
<keyword evidence="2 8" id="KW-0813">Transport</keyword>
<dbReference type="Gene3D" id="2.60.40.1120">
    <property type="entry name" value="Carboxypeptidase-like, regulatory domain"/>
    <property type="match status" value="1"/>
</dbReference>
<dbReference type="InterPro" id="IPR039426">
    <property type="entry name" value="TonB-dep_rcpt-like"/>
</dbReference>
<dbReference type="EMBL" id="DPIY01000011">
    <property type="protein sequence ID" value="HCT58568.1"/>
    <property type="molecule type" value="Genomic_DNA"/>
</dbReference>
<keyword evidence="4 8" id="KW-0812">Transmembrane</keyword>
<keyword evidence="5" id="KW-0732">Signal</keyword>
<dbReference type="PANTHER" id="PTHR30069">
    <property type="entry name" value="TONB-DEPENDENT OUTER MEMBRANE RECEPTOR"/>
    <property type="match status" value="1"/>
</dbReference>
<evidence type="ECO:0000256" key="3">
    <source>
        <dbReference type="ARBA" id="ARBA00022452"/>
    </source>
</evidence>
<dbReference type="InterPro" id="IPR036942">
    <property type="entry name" value="Beta-barrel_TonB_sf"/>
</dbReference>
<dbReference type="InterPro" id="IPR008969">
    <property type="entry name" value="CarboxyPept-like_regulatory"/>
</dbReference>
<evidence type="ECO:0000256" key="2">
    <source>
        <dbReference type="ARBA" id="ARBA00022448"/>
    </source>
</evidence>
<dbReference type="InterPro" id="IPR037066">
    <property type="entry name" value="Plug_dom_sf"/>
</dbReference>
<keyword evidence="3 8" id="KW-1134">Transmembrane beta strand</keyword>
<evidence type="ECO:0000256" key="1">
    <source>
        <dbReference type="ARBA" id="ARBA00004571"/>
    </source>
</evidence>
<dbReference type="InterPro" id="IPR012910">
    <property type="entry name" value="Plug_dom"/>
</dbReference>
<comment type="subcellular location">
    <subcellularLocation>
        <location evidence="1 8">Cell outer membrane</location>
        <topology evidence="1 8">Multi-pass membrane protein</topology>
    </subcellularLocation>
</comment>
<sequence length="757" mass="81225">MARGYRVAPRWCTAGRATGRFGQFGRCGMRQRLVGTLCVVAIAALAPVKALRAQVAGEVRGRVTEEGTGRPVADARIELEGVSTSARTNADGTYLVRSLEPRVYVVRVRALGFIERALDASVQNARVTQLDVTLRPMAPVLERMVVEAQRDSVAPNATTFTRATIEASGQRDLGDLLQTTPGVVVTRSGGPGQPARVSIRGSSSNQVLILLDGVPLNSAISGSADLSAIPLENIERVTVLTGAQSARYGPRAMAGVIEIVTRRSRHERSALVRGGALGEWGVAGTLGTSVPRASGTRSVSLGVDHRSVRGDFSYPVPAVRGGGRADRLNADAATTQVVGSAGLDIGQQQYTVRGTYGNTDRGMAGTIIQPSQSGRQQFSRLSGGLTAQWSPSRWVIASAADVTRERGTYNDPTPPFGQPFADTVTANGLTVTSSATAAWPLMTTSAGIDIRHLELASNNLAANAPSGQTLAGAWFNARAERALGRASRPTRLLSDFALRLDHSSLLTDMAVSPRVMVRAERGVAALSVSYGAGFAPPTIADQFFHEGVQVRANPSLRPERTKHDMEARVSLREVSVGPLRWVAEAAAFRADVDGMILWFPDFRFIWSPNNYDVRRRGWETRSALRIPAAHLEFQGTLDHTDVTYAGGVLTGQIVYRPQVTASLQSSITAGAARADVITRHVGTRRVAPGSTLNALAPYRMTDVRLSTSTTRSGWTFSPMLTVENLFNRDAAMLVDYPFPTRLWSVSLRVRRVSSPTH</sequence>
<evidence type="ECO:0000256" key="5">
    <source>
        <dbReference type="ARBA" id="ARBA00022729"/>
    </source>
</evidence>
<evidence type="ECO:0000259" key="9">
    <source>
        <dbReference type="Pfam" id="PF07715"/>
    </source>
</evidence>
<evidence type="ECO:0000256" key="7">
    <source>
        <dbReference type="ARBA" id="ARBA00023237"/>
    </source>
</evidence>
<dbReference type="Pfam" id="PF07715">
    <property type="entry name" value="Plug"/>
    <property type="match status" value="1"/>
</dbReference>
<reference evidence="10 11" key="1">
    <citation type="journal article" date="2018" name="Nat. Biotechnol.">
        <title>A standardized bacterial taxonomy based on genome phylogeny substantially revises the tree of life.</title>
        <authorList>
            <person name="Parks D.H."/>
            <person name="Chuvochina M."/>
            <person name="Waite D.W."/>
            <person name="Rinke C."/>
            <person name="Skarshewski A."/>
            <person name="Chaumeil P.A."/>
            <person name="Hugenholtz P."/>
        </authorList>
    </citation>
    <scope>NUCLEOTIDE SEQUENCE [LARGE SCALE GENOMIC DNA]</scope>
    <source>
        <strain evidence="10">UBA8844</strain>
    </source>
</reference>
<evidence type="ECO:0000256" key="6">
    <source>
        <dbReference type="ARBA" id="ARBA00023136"/>
    </source>
</evidence>
<evidence type="ECO:0000256" key="4">
    <source>
        <dbReference type="ARBA" id="ARBA00022692"/>
    </source>
</evidence>
<gene>
    <name evidence="10" type="ORF">DGD08_15290</name>
</gene>
<comment type="caution">
    <text evidence="10">The sequence shown here is derived from an EMBL/GenBank/DDBJ whole genome shotgun (WGS) entry which is preliminary data.</text>
</comment>
<evidence type="ECO:0000256" key="8">
    <source>
        <dbReference type="PROSITE-ProRule" id="PRU01360"/>
    </source>
</evidence>
<evidence type="ECO:0000313" key="11">
    <source>
        <dbReference type="Proteomes" id="UP000264071"/>
    </source>
</evidence>
<accession>A0A3D4VD54</accession>
<dbReference type="Proteomes" id="UP000264071">
    <property type="component" value="Unassembled WGS sequence"/>
</dbReference>
<dbReference type="AlphaFoldDB" id="A0A3D4VD54"/>
<proteinExistence type="inferred from homology"/>
<dbReference type="GO" id="GO:0009279">
    <property type="term" value="C:cell outer membrane"/>
    <property type="evidence" value="ECO:0007669"/>
    <property type="project" value="UniProtKB-SubCell"/>
</dbReference>